<keyword evidence="2" id="KW-1185">Reference proteome</keyword>
<evidence type="ECO:0000313" key="3">
    <source>
        <dbReference type="WBParaSite" id="GPUH_0001304801-mRNA-1"/>
    </source>
</evidence>
<name>A0A183DWE3_9BILA</name>
<accession>A0A183DWE3</accession>
<sequence length="68" mass="7882">MSPKINAFHLYSEIRLEKNPNVKEDHHLMTLNVCSRFAAPNAFCLKITGWWVIEIGSHWEVRNNSSAE</sequence>
<gene>
    <name evidence="1" type="ORF">GPUH_LOCUS13034</name>
</gene>
<dbReference type="AlphaFoldDB" id="A0A183DWE3"/>
<proteinExistence type="predicted"/>
<organism evidence="3">
    <name type="scientific">Gongylonema pulchrum</name>
    <dbReference type="NCBI Taxonomy" id="637853"/>
    <lineage>
        <taxon>Eukaryota</taxon>
        <taxon>Metazoa</taxon>
        <taxon>Ecdysozoa</taxon>
        <taxon>Nematoda</taxon>
        <taxon>Chromadorea</taxon>
        <taxon>Rhabditida</taxon>
        <taxon>Spirurina</taxon>
        <taxon>Spiruromorpha</taxon>
        <taxon>Spiruroidea</taxon>
        <taxon>Gongylonematidae</taxon>
        <taxon>Gongylonema</taxon>
    </lineage>
</organism>
<protein>
    <submittedName>
        <fullName evidence="1 3">Uncharacterized protein</fullName>
    </submittedName>
</protein>
<reference evidence="3" key="1">
    <citation type="submission" date="2016-06" db="UniProtKB">
        <authorList>
            <consortium name="WormBaseParasite"/>
        </authorList>
    </citation>
    <scope>IDENTIFICATION</scope>
</reference>
<evidence type="ECO:0000313" key="1">
    <source>
        <dbReference type="EMBL" id="VDN21519.1"/>
    </source>
</evidence>
<dbReference type="Proteomes" id="UP000271098">
    <property type="component" value="Unassembled WGS sequence"/>
</dbReference>
<evidence type="ECO:0000313" key="2">
    <source>
        <dbReference type="Proteomes" id="UP000271098"/>
    </source>
</evidence>
<dbReference type="EMBL" id="UYRT01079856">
    <property type="protein sequence ID" value="VDN21519.1"/>
    <property type="molecule type" value="Genomic_DNA"/>
</dbReference>
<reference evidence="1 2" key="2">
    <citation type="submission" date="2018-11" db="EMBL/GenBank/DDBJ databases">
        <authorList>
            <consortium name="Pathogen Informatics"/>
        </authorList>
    </citation>
    <scope>NUCLEOTIDE SEQUENCE [LARGE SCALE GENOMIC DNA]</scope>
</reference>
<dbReference type="WBParaSite" id="GPUH_0001304801-mRNA-1">
    <property type="protein sequence ID" value="GPUH_0001304801-mRNA-1"/>
    <property type="gene ID" value="GPUH_0001304801"/>
</dbReference>